<dbReference type="Pfam" id="PF07833">
    <property type="entry name" value="Cu_amine_oxidN1"/>
    <property type="match status" value="1"/>
</dbReference>
<feature type="signal peptide" evidence="1">
    <location>
        <begin position="1"/>
        <end position="25"/>
    </location>
</feature>
<feature type="chain" id="PRO_5038514616" description="NodB homology domain-containing protein" evidence="1">
    <location>
        <begin position="26"/>
        <end position="386"/>
    </location>
</feature>
<dbReference type="InterPro" id="IPR050248">
    <property type="entry name" value="Polysacc_deacetylase_ArnD"/>
</dbReference>
<name>A0A1R1ERA4_9BACL</name>
<dbReference type="PROSITE" id="PS51677">
    <property type="entry name" value="NODB"/>
    <property type="match status" value="1"/>
</dbReference>
<feature type="domain" description="NodB homology" evidence="2">
    <location>
        <begin position="184"/>
        <end position="370"/>
    </location>
</feature>
<dbReference type="InterPro" id="IPR011330">
    <property type="entry name" value="Glyco_hydro/deAcase_b/a-brl"/>
</dbReference>
<accession>A0A1R1ERA4</accession>
<evidence type="ECO:0000313" key="4">
    <source>
        <dbReference type="Proteomes" id="UP000187172"/>
    </source>
</evidence>
<evidence type="ECO:0000256" key="1">
    <source>
        <dbReference type="SAM" id="SignalP"/>
    </source>
</evidence>
<evidence type="ECO:0000313" key="3">
    <source>
        <dbReference type="EMBL" id="OMF54370.1"/>
    </source>
</evidence>
<organism evidence="3 4">
    <name type="scientific">Paenibacillus rhizosphaerae</name>
    <dbReference type="NCBI Taxonomy" id="297318"/>
    <lineage>
        <taxon>Bacteria</taxon>
        <taxon>Bacillati</taxon>
        <taxon>Bacillota</taxon>
        <taxon>Bacilli</taxon>
        <taxon>Bacillales</taxon>
        <taxon>Paenibacillaceae</taxon>
        <taxon>Paenibacillus</taxon>
    </lineage>
</organism>
<dbReference type="EMBL" id="MRTP01000003">
    <property type="protein sequence ID" value="OMF54370.1"/>
    <property type="molecule type" value="Genomic_DNA"/>
</dbReference>
<dbReference type="Proteomes" id="UP000187172">
    <property type="component" value="Unassembled WGS sequence"/>
</dbReference>
<keyword evidence="1" id="KW-0732">Signal</keyword>
<dbReference type="SUPFAM" id="SSF88713">
    <property type="entry name" value="Glycoside hydrolase/deacetylase"/>
    <property type="match status" value="1"/>
</dbReference>
<dbReference type="Gene3D" id="3.20.20.370">
    <property type="entry name" value="Glycoside hydrolase/deacetylase"/>
    <property type="match status" value="1"/>
</dbReference>
<dbReference type="AlphaFoldDB" id="A0A1R1ERA4"/>
<gene>
    <name evidence="3" type="ORF">BK138_14365</name>
</gene>
<dbReference type="RefSeq" id="WP_076170274.1">
    <property type="nucleotide sequence ID" value="NZ_MRTP01000003.1"/>
</dbReference>
<proteinExistence type="predicted"/>
<dbReference type="InterPro" id="IPR012854">
    <property type="entry name" value="Cu_amine_oxidase-like_N"/>
</dbReference>
<comment type="caution">
    <text evidence="3">The sequence shown here is derived from an EMBL/GenBank/DDBJ whole genome shotgun (WGS) entry which is preliminary data.</text>
</comment>
<dbReference type="CDD" id="cd10944">
    <property type="entry name" value="CE4_SmPgdA_like"/>
    <property type="match status" value="1"/>
</dbReference>
<reference evidence="3 4" key="1">
    <citation type="submission" date="2016-11" db="EMBL/GenBank/DDBJ databases">
        <title>Paenibacillus species isolates.</title>
        <authorList>
            <person name="Beno S.M."/>
        </authorList>
    </citation>
    <scope>NUCLEOTIDE SEQUENCE [LARGE SCALE GENOMIC DNA]</scope>
    <source>
        <strain evidence="3 4">FSL R5-0378</strain>
    </source>
</reference>
<dbReference type="Pfam" id="PF01522">
    <property type="entry name" value="Polysacc_deac_1"/>
    <property type="match status" value="1"/>
</dbReference>
<dbReference type="SUPFAM" id="SSF55383">
    <property type="entry name" value="Copper amine oxidase, domain N"/>
    <property type="match status" value="1"/>
</dbReference>
<dbReference type="GO" id="GO:0005975">
    <property type="term" value="P:carbohydrate metabolic process"/>
    <property type="evidence" value="ECO:0007669"/>
    <property type="project" value="InterPro"/>
</dbReference>
<keyword evidence="4" id="KW-1185">Reference proteome</keyword>
<dbReference type="PANTHER" id="PTHR10587:SF125">
    <property type="entry name" value="POLYSACCHARIDE DEACETYLASE YHEN-RELATED"/>
    <property type="match status" value="1"/>
</dbReference>
<dbReference type="PANTHER" id="PTHR10587">
    <property type="entry name" value="GLYCOSYL TRANSFERASE-RELATED"/>
    <property type="match status" value="1"/>
</dbReference>
<evidence type="ECO:0000259" key="2">
    <source>
        <dbReference type="PROSITE" id="PS51677"/>
    </source>
</evidence>
<protein>
    <recommendedName>
        <fullName evidence="2">NodB homology domain-containing protein</fullName>
    </recommendedName>
</protein>
<dbReference type="InterPro" id="IPR036582">
    <property type="entry name" value="Mao_N_sf"/>
</dbReference>
<dbReference type="InterPro" id="IPR002509">
    <property type="entry name" value="NODB_dom"/>
</dbReference>
<sequence>MLKKKLHYSKWLLSFLLVFSTVLSAEGGLATAAGSTASSVKASVFVAVNDKLITYDQPQPLIHNGTLFVPVASTVSQMNASAKYAAGKLTISRGKQALVLTVPGKDAILKNGRTLVSLRKLTDKFGYQISYNAAQSLYRAVNSSASLTDHQLALKYSTYIKEHKKTAVQKPSTGNGTTAQQGSKVIYITFDDGPNAGTTRLLDVLDRNQVKATFFMLGNNIASHPSAVRRIVKEGHGAGLHGMSHKKNTFYASPSSALGEMNTDNDKLHAAAGVYTKMIRPPYGSKPYFTQSYRDLTASYGYHLWDWNIDSDDWRYKSNPQTIYNNVLRDVKAMKKRGVTPIVLFHDQTATTSILDKLIKALKAEGYTFKPLTNSTPPVNFWNDKR</sequence>
<dbReference type="GO" id="GO:0016810">
    <property type="term" value="F:hydrolase activity, acting on carbon-nitrogen (but not peptide) bonds"/>
    <property type="evidence" value="ECO:0007669"/>
    <property type="project" value="InterPro"/>
</dbReference>